<feature type="region of interest" description="Disordered" evidence="1">
    <location>
        <begin position="1"/>
        <end position="103"/>
    </location>
</feature>
<proteinExistence type="predicted"/>
<evidence type="ECO:0000256" key="1">
    <source>
        <dbReference type="SAM" id="MobiDB-lite"/>
    </source>
</evidence>
<keyword evidence="3" id="KW-1185">Reference proteome</keyword>
<gene>
    <name evidence="2" type="ORF">ECRASSUSDP1_LOCUS14697</name>
</gene>
<sequence>MSYKDLEKDYPYVSVKDTDKSKDSDIEESAGVSPSSSPMIEPDITIGTPVAPPNRIPERVSPRRNQDDFQPWKKMAAAMSAGVPPGTPASALEEHKDEKDMSAEEIITRRLHANERRRNHRSKCEQICEFLFGCLGACCRGCISGMTGNSRY</sequence>
<reference evidence="2" key="1">
    <citation type="submission" date="2023-07" db="EMBL/GenBank/DDBJ databases">
        <authorList>
            <consortium name="AG Swart"/>
            <person name="Singh M."/>
            <person name="Singh A."/>
            <person name="Seah K."/>
            <person name="Emmerich C."/>
        </authorList>
    </citation>
    <scope>NUCLEOTIDE SEQUENCE</scope>
    <source>
        <strain evidence="2">DP1</strain>
    </source>
</reference>
<comment type="caution">
    <text evidence="2">The sequence shown here is derived from an EMBL/GenBank/DDBJ whole genome shotgun (WGS) entry which is preliminary data.</text>
</comment>
<dbReference type="EMBL" id="CAMPGE010014697">
    <property type="protein sequence ID" value="CAI2373354.1"/>
    <property type="molecule type" value="Genomic_DNA"/>
</dbReference>
<accession>A0AAD2CWE9</accession>
<name>A0AAD2CWE9_EUPCR</name>
<organism evidence="2 3">
    <name type="scientific">Euplotes crassus</name>
    <dbReference type="NCBI Taxonomy" id="5936"/>
    <lineage>
        <taxon>Eukaryota</taxon>
        <taxon>Sar</taxon>
        <taxon>Alveolata</taxon>
        <taxon>Ciliophora</taxon>
        <taxon>Intramacronucleata</taxon>
        <taxon>Spirotrichea</taxon>
        <taxon>Hypotrichia</taxon>
        <taxon>Euplotida</taxon>
        <taxon>Euplotidae</taxon>
        <taxon>Moneuplotes</taxon>
    </lineage>
</organism>
<evidence type="ECO:0000313" key="2">
    <source>
        <dbReference type="EMBL" id="CAI2373354.1"/>
    </source>
</evidence>
<feature type="compositionally biased region" description="Basic and acidic residues" evidence="1">
    <location>
        <begin position="92"/>
        <end position="103"/>
    </location>
</feature>
<evidence type="ECO:0000313" key="3">
    <source>
        <dbReference type="Proteomes" id="UP001295684"/>
    </source>
</evidence>
<dbReference type="Proteomes" id="UP001295684">
    <property type="component" value="Unassembled WGS sequence"/>
</dbReference>
<feature type="compositionally biased region" description="Basic and acidic residues" evidence="1">
    <location>
        <begin position="56"/>
        <end position="71"/>
    </location>
</feature>
<dbReference type="AlphaFoldDB" id="A0AAD2CWE9"/>
<protein>
    <submittedName>
        <fullName evidence="2">Uncharacterized protein</fullName>
    </submittedName>
</protein>
<feature type="compositionally biased region" description="Basic and acidic residues" evidence="1">
    <location>
        <begin position="1"/>
        <end position="24"/>
    </location>
</feature>